<dbReference type="SUPFAM" id="SSF53448">
    <property type="entry name" value="Nucleotide-diphospho-sugar transferases"/>
    <property type="match status" value="1"/>
</dbReference>
<accession>A0A8H7EPG6</accession>
<dbReference type="CDD" id="cd00761">
    <property type="entry name" value="Glyco_tranf_GTA_type"/>
    <property type="match status" value="1"/>
</dbReference>
<dbReference type="InterPro" id="IPR029044">
    <property type="entry name" value="Nucleotide-diphossugar_trans"/>
</dbReference>
<dbReference type="Proteomes" id="UP000605846">
    <property type="component" value="Unassembled WGS sequence"/>
</dbReference>
<sequence length="394" mass="45835">MLSLPKRPIAVIALVSTALLLTLLYLISLHSNVAVKHYKDGSSENLKRLPLAVENTENLDGIVLTKNRWEQCLAPGNTPSYYLSIVIVTRMDDYAENQYLRFQNFLDSAFLLAEKTQTPTEMLIVEWNPPENRRRVVDVFRFRQSPYLSYRIITVPKAIHDALPNRGNSPLHEFEGKNVGIQFARGEFVVCTNQDDIWSHNFHNAVKSRVFRKDMIYLQHQDPHNIHENFPPSIVDLPPFADDETLYEACKLNEHDRDNFEVPEPTKVTTQNILHIADQAGDFTMAHRDTWKRVRGYRETGGVAWMDIEFICTAAWTFDIPVVYNEQGFTCHQHHSNVWEKTPERHTDNKHIDMGEIMRKEKVYLNTEGQWGLQHIDIWKLQLECMEFKGGLYL</sequence>
<comment type="caution">
    <text evidence="1">The sequence shown here is derived from an EMBL/GenBank/DDBJ whole genome shotgun (WGS) entry which is preliminary data.</text>
</comment>
<protein>
    <submittedName>
        <fullName evidence="1">Uncharacterized protein</fullName>
    </submittedName>
</protein>
<organism evidence="1 2">
    <name type="scientific">Apophysomyces ossiformis</name>
    <dbReference type="NCBI Taxonomy" id="679940"/>
    <lineage>
        <taxon>Eukaryota</taxon>
        <taxon>Fungi</taxon>
        <taxon>Fungi incertae sedis</taxon>
        <taxon>Mucoromycota</taxon>
        <taxon>Mucoromycotina</taxon>
        <taxon>Mucoromycetes</taxon>
        <taxon>Mucorales</taxon>
        <taxon>Mucorineae</taxon>
        <taxon>Mucoraceae</taxon>
        <taxon>Apophysomyces</taxon>
    </lineage>
</organism>
<dbReference type="Gene3D" id="3.90.550.10">
    <property type="entry name" value="Spore Coat Polysaccharide Biosynthesis Protein SpsA, Chain A"/>
    <property type="match status" value="1"/>
</dbReference>
<reference evidence="1" key="1">
    <citation type="submission" date="2020-01" db="EMBL/GenBank/DDBJ databases">
        <title>Genome Sequencing of Three Apophysomyces-Like Fungal Strains Confirms a Novel Fungal Genus in the Mucoromycota with divergent Burkholderia-like Endosymbiotic Bacteria.</title>
        <authorList>
            <person name="Stajich J.E."/>
            <person name="Macias A.M."/>
            <person name="Carter-House D."/>
            <person name="Lovett B."/>
            <person name="Kasson L.R."/>
            <person name="Berry K."/>
            <person name="Grigoriev I."/>
            <person name="Chang Y."/>
            <person name="Spatafora J."/>
            <person name="Kasson M.T."/>
        </authorList>
    </citation>
    <scope>NUCLEOTIDE SEQUENCE</scope>
    <source>
        <strain evidence="1">NRRL A-21654</strain>
    </source>
</reference>
<evidence type="ECO:0000313" key="1">
    <source>
        <dbReference type="EMBL" id="KAF7724210.1"/>
    </source>
</evidence>
<dbReference type="EMBL" id="JABAYA010000126">
    <property type="protein sequence ID" value="KAF7724210.1"/>
    <property type="molecule type" value="Genomic_DNA"/>
</dbReference>
<evidence type="ECO:0000313" key="2">
    <source>
        <dbReference type="Proteomes" id="UP000605846"/>
    </source>
</evidence>
<keyword evidence="2" id="KW-1185">Reference proteome</keyword>
<name>A0A8H7EPG6_9FUNG</name>
<gene>
    <name evidence="1" type="ORF">EC973_001229</name>
</gene>
<proteinExistence type="predicted"/>
<dbReference type="AlphaFoldDB" id="A0A8H7EPG6"/>
<dbReference type="OrthoDB" id="2329609at2759"/>